<name>A0A9P5SCH5_9FUNG</name>
<comment type="caution">
    <text evidence="2">The sequence shown here is derived from an EMBL/GenBank/DDBJ whole genome shotgun (WGS) entry which is preliminary data.</text>
</comment>
<sequence>MSSPRPFTPPPSGSLVGRHVIYRGLHKSSMEYMSLTHSKHMEAAHMIKGEILISGQRPGYIQYTIVLDHEWMTRKVKLSSMFSGQEKRLVLEVDQDQRWYKVTELRLNRTRSFYRSGSGLALASTSPSNSALSSSPGSESGSSMQEADANLSDSTSCYSSSSDSECSIPFEKINLTWTPPPKGSKRASKRFSTATPLGVMSPLSCSTTTTSTVTSPTSPSRPSSSTPKATSPTVGFSSTSTTQKTLSKSISTTSLTGPKKYEHLPELDGCVHLDLGNGISPSTILFPLRRATLGVEPEDMAAYLAELSTFEEDPSTTETSAVLSFPDLELRPIKTHMAYVGPGHREGLSLVECWQDGEVPTLVEVDGDGLVVRYGRKWTRIPS</sequence>
<feature type="compositionally biased region" description="Low complexity" evidence="1">
    <location>
        <begin position="120"/>
        <end position="143"/>
    </location>
</feature>
<dbReference type="InterPro" id="IPR009467">
    <property type="entry name" value="Glycolipid-bd_prot_put"/>
</dbReference>
<evidence type="ECO:0000313" key="3">
    <source>
        <dbReference type="Proteomes" id="UP000696485"/>
    </source>
</evidence>
<accession>A0A9P5SCH5</accession>
<protein>
    <submittedName>
        <fullName evidence="2">Uncharacterized protein</fullName>
    </submittedName>
</protein>
<evidence type="ECO:0000313" key="2">
    <source>
        <dbReference type="EMBL" id="KAF9322860.1"/>
    </source>
</evidence>
<dbReference type="SUPFAM" id="SSF159275">
    <property type="entry name" value="PA1994-like"/>
    <property type="match status" value="2"/>
</dbReference>
<dbReference type="EMBL" id="JAAAUY010001430">
    <property type="protein sequence ID" value="KAF9322860.1"/>
    <property type="molecule type" value="Genomic_DNA"/>
</dbReference>
<organism evidence="2 3">
    <name type="scientific">Podila minutissima</name>
    <dbReference type="NCBI Taxonomy" id="64525"/>
    <lineage>
        <taxon>Eukaryota</taxon>
        <taxon>Fungi</taxon>
        <taxon>Fungi incertae sedis</taxon>
        <taxon>Mucoromycota</taxon>
        <taxon>Mortierellomycotina</taxon>
        <taxon>Mortierellomycetes</taxon>
        <taxon>Mortierellales</taxon>
        <taxon>Mortierellaceae</taxon>
        <taxon>Podila</taxon>
    </lineage>
</organism>
<dbReference type="AlphaFoldDB" id="A0A9P5SCH5"/>
<feature type="region of interest" description="Disordered" evidence="1">
    <location>
        <begin position="173"/>
        <end position="258"/>
    </location>
</feature>
<feature type="compositionally biased region" description="Low complexity" evidence="1">
    <location>
        <begin position="201"/>
        <end position="256"/>
    </location>
</feature>
<evidence type="ECO:0000256" key="1">
    <source>
        <dbReference type="SAM" id="MobiDB-lite"/>
    </source>
</evidence>
<reference evidence="2" key="1">
    <citation type="journal article" date="2020" name="Fungal Divers.">
        <title>Resolving the Mortierellaceae phylogeny through synthesis of multi-gene phylogenetics and phylogenomics.</title>
        <authorList>
            <person name="Vandepol N."/>
            <person name="Liber J."/>
            <person name="Desiro A."/>
            <person name="Na H."/>
            <person name="Kennedy M."/>
            <person name="Barry K."/>
            <person name="Grigoriev I.V."/>
            <person name="Miller A.N."/>
            <person name="O'Donnell K."/>
            <person name="Stajich J.E."/>
            <person name="Bonito G."/>
        </authorList>
    </citation>
    <scope>NUCLEOTIDE SEQUENCE</scope>
    <source>
        <strain evidence="2">NVP1</strain>
    </source>
</reference>
<keyword evidence="3" id="KW-1185">Reference proteome</keyword>
<feature type="region of interest" description="Disordered" evidence="1">
    <location>
        <begin position="119"/>
        <end position="156"/>
    </location>
</feature>
<gene>
    <name evidence="2" type="ORF">BG006_002004</name>
</gene>
<proteinExistence type="predicted"/>
<dbReference type="Pfam" id="PF06475">
    <property type="entry name" value="Glycolipid_bind"/>
    <property type="match status" value="1"/>
</dbReference>
<dbReference type="Proteomes" id="UP000696485">
    <property type="component" value="Unassembled WGS sequence"/>
</dbReference>